<feature type="region of interest" description="Disordered" evidence="8">
    <location>
        <begin position="146"/>
        <end position="217"/>
    </location>
</feature>
<evidence type="ECO:0000256" key="4">
    <source>
        <dbReference type="ARBA" id="ARBA00022722"/>
    </source>
</evidence>
<dbReference type="SUPFAM" id="SSF50630">
    <property type="entry name" value="Acid proteases"/>
    <property type="match status" value="1"/>
</dbReference>
<dbReference type="GO" id="GO:0019899">
    <property type="term" value="F:enzyme binding"/>
    <property type="evidence" value="ECO:0007669"/>
    <property type="project" value="UniProtKB-ARBA"/>
</dbReference>
<evidence type="ECO:0000313" key="12">
    <source>
        <dbReference type="Proteomes" id="UP000005237"/>
    </source>
</evidence>
<keyword evidence="3" id="KW-0548">Nucleotidyltransferase</keyword>
<dbReference type="GO" id="GO:0003964">
    <property type="term" value="F:RNA-directed DNA polymerase activity"/>
    <property type="evidence" value="ECO:0007669"/>
    <property type="project" value="UniProtKB-EC"/>
</dbReference>
<dbReference type="Gene3D" id="4.10.60.10">
    <property type="entry name" value="Zinc finger, CCHC-type"/>
    <property type="match status" value="1"/>
</dbReference>
<name>A0A8R1IKI8_CAEJA</name>
<evidence type="ECO:0000313" key="11">
    <source>
        <dbReference type="EnsemblMetazoa" id="CJA36794.1"/>
    </source>
</evidence>
<feature type="coiled-coil region" evidence="7">
    <location>
        <begin position="503"/>
        <end position="530"/>
    </location>
</feature>
<dbReference type="GO" id="GO:0004519">
    <property type="term" value="F:endonuclease activity"/>
    <property type="evidence" value="ECO:0007669"/>
    <property type="project" value="UniProtKB-KW"/>
</dbReference>
<reference evidence="11" key="2">
    <citation type="submission" date="2022-06" db="UniProtKB">
        <authorList>
            <consortium name="EnsemblMetazoa"/>
        </authorList>
    </citation>
    <scope>IDENTIFICATION</scope>
    <source>
        <strain evidence="11">DF5081</strain>
    </source>
</reference>
<dbReference type="SUPFAM" id="SSF56672">
    <property type="entry name" value="DNA/RNA polymerases"/>
    <property type="match status" value="1"/>
</dbReference>
<dbReference type="PROSITE" id="PS50878">
    <property type="entry name" value="RT_POL"/>
    <property type="match status" value="1"/>
</dbReference>
<evidence type="ECO:0000259" key="10">
    <source>
        <dbReference type="PROSITE" id="PS50878"/>
    </source>
</evidence>
<keyword evidence="6" id="KW-0479">Metal-binding</keyword>
<dbReference type="InterPro" id="IPR050951">
    <property type="entry name" value="Retrovirus_Pol_polyprotein"/>
</dbReference>
<dbReference type="Pfam" id="PF00098">
    <property type="entry name" value="zf-CCHC"/>
    <property type="match status" value="1"/>
</dbReference>
<feature type="region of interest" description="Disordered" evidence="8">
    <location>
        <begin position="538"/>
        <end position="564"/>
    </location>
</feature>
<evidence type="ECO:0000259" key="9">
    <source>
        <dbReference type="PROSITE" id="PS50158"/>
    </source>
</evidence>
<dbReference type="CDD" id="cd01647">
    <property type="entry name" value="RT_LTR"/>
    <property type="match status" value="1"/>
</dbReference>
<accession>A0A8R1IKI8</accession>
<dbReference type="Proteomes" id="UP000005237">
    <property type="component" value="Unassembled WGS sequence"/>
</dbReference>
<dbReference type="GO" id="GO:0004190">
    <property type="term" value="F:aspartic-type endopeptidase activity"/>
    <property type="evidence" value="ECO:0007669"/>
    <property type="project" value="InterPro"/>
</dbReference>
<feature type="region of interest" description="Disordered" evidence="8">
    <location>
        <begin position="475"/>
        <end position="497"/>
    </location>
</feature>
<feature type="domain" description="Reverse transcriptase" evidence="10">
    <location>
        <begin position="868"/>
        <end position="1046"/>
    </location>
</feature>
<dbReference type="Gene3D" id="2.40.70.10">
    <property type="entry name" value="Acid Proteases"/>
    <property type="match status" value="1"/>
</dbReference>
<organism evidence="11 12">
    <name type="scientific">Caenorhabditis japonica</name>
    <dbReference type="NCBI Taxonomy" id="281687"/>
    <lineage>
        <taxon>Eukaryota</taxon>
        <taxon>Metazoa</taxon>
        <taxon>Ecdysozoa</taxon>
        <taxon>Nematoda</taxon>
        <taxon>Chromadorea</taxon>
        <taxon>Rhabditida</taxon>
        <taxon>Rhabditina</taxon>
        <taxon>Rhabditomorpha</taxon>
        <taxon>Rhabditoidea</taxon>
        <taxon>Rhabditidae</taxon>
        <taxon>Peloderinae</taxon>
        <taxon>Caenorhabditis</taxon>
    </lineage>
</organism>
<keyword evidence="5" id="KW-0255">Endonuclease</keyword>
<dbReference type="GO" id="GO:0008270">
    <property type="term" value="F:zinc ion binding"/>
    <property type="evidence" value="ECO:0007669"/>
    <property type="project" value="UniProtKB-KW"/>
</dbReference>
<dbReference type="GO" id="GO:0005737">
    <property type="term" value="C:cytoplasm"/>
    <property type="evidence" value="ECO:0007669"/>
    <property type="project" value="UniProtKB-ARBA"/>
</dbReference>
<evidence type="ECO:0000256" key="8">
    <source>
        <dbReference type="SAM" id="MobiDB-lite"/>
    </source>
</evidence>
<dbReference type="InterPro" id="IPR021109">
    <property type="entry name" value="Peptidase_aspartic_dom_sf"/>
</dbReference>
<dbReference type="PANTHER" id="PTHR37984:SF5">
    <property type="entry name" value="PROTEIN NYNRIN-LIKE"/>
    <property type="match status" value="1"/>
</dbReference>
<keyword evidence="6" id="KW-0862">Zinc</keyword>
<evidence type="ECO:0000256" key="1">
    <source>
        <dbReference type="ARBA" id="ARBA00012493"/>
    </source>
</evidence>
<feature type="region of interest" description="Disordered" evidence="8">
    <location>
        <begin position="425"/>
        <end position="447"/>
    </location>
</feature>
<evidence type="ECO:0000256" key="3">
    <source>
        <dbReference type="ARBA" id="ARBA00022695"/>
    </source>
</evidence>
<reference evidence="12" key="1">
    <citation type="submission" date="2010-08" db="EMBL/GenBank/DDBJ databases">
        <authorList>
            <consortium name="Caenorhabditis japonica Sequencing Consortium"/>
            <person name="Wilson R.K."/>
        </authorList>
    </citation>
    <scope>NUCLEOTIDE SEQUENCE [LARGE SCALE GENOMIC DNA]</scope>
    <source>
        <strain evidence="12">DF5081</strain>
    </source>
</reference>
<dbReference type="Gene3D" id="3.30.70.270">
    <property type="match status" value="2"/>
</dbReference>
<feature type="compositionally biased region" description="Polar residues" evidence="8">
    <location>
        <begin position="207"/>
        <end position="217"/>
    </location>
</feature>
<dbReference type="SUPFAM" id="SSF57756">
    <property type="entry name" value="Retrovirus zinc finger-like domains"/>
    <property type="match status" value="1"/>
</dbReference>
<dbReference type="PANTHER" id="PTHR37984">
    <property type="entry name" value="PROTEIN CBG26694"/>
    <property type="match status" value="1"/>
</dbReference>
<dbReference type="InterPro" id="IPR001969">
    <property type="entry name" value="Aspartic_peptidase_AS"/>
</dbReference>
<dbReference type="InterPro" id="IPR000477">
    <property type="entry name" value="RT_dom"/>
</dbReference>
<keyword evidence="12" id="KW-1185">Reference proteome</keyword>
<keyword evidence="6" id="KW-0863">Zinc-finger</keyword>
<dbReference type="GO" id="GO:0006508">
    <property type="term" value="P:proteolysis"/>
    <property type="evidence" value="ECO:0007669"/>
    <property type="project" value="InterPro"/>
</dbReference>
<feature type="compositionally biased region" description="Basic residues" evidence="8">
    <location>
        <begin position="430"/>
        <end position="439"/>
    </location>
</feature>
<dbReference type="EnsemblMetazoa" id="CJA36794.1">
    <property type="protein sequence ID" value="CJA36794.1"/>
    <property type="gene ID" value="WBGene00212641"/>
</dbReference>
<dbReference type="EC" id="2.7.7.49" evidence="1"/>
<evidence type="ECO:0000256" key="2">
    <source>
        <dbReference type="ARBA" id="ARBA00022679"/>
    </source>
</evidence>
<evidence type="ECO:0000256" key="7">
    <source>
        <dbReference type="SAM" id="Coils"/>
    </source>
</evidence>
<dbReference type="PROSITE" id="PS50158">
    <property type="entry name" value="ZF_CCHC"/>
    <property type="match status" value="1"/>
</dbReference>
<keyword evidence="7" id="KW-0175">Coiled coil</keyword>
<keyword evidence="5" id="KW-0378">Hydrolase</keyword>
<keyword evidence="2" id="KW-0808">Transferase</keyword>
<evidence type="ECO:0000256" key="6">
    <source>
        <dbReference type="PROSITE-ProRule" id="PRU00047"/>
    </source>
</evidence>
<dbReference type="InterPro" id="IPR043502">
    <property type="entry name" value="DNA/RNA_pol_sf"/>
</dbReference>
<evidence type="ECO:0000256" key="5">
    <source>
        <dbReference type="ARBA" id="ARBA00022759"/>
    </source>
</evidence>
<dbReference type="CDD" id="cd00303">
    <property type="entry name" value="retropepsin_like"/>
    <property type="match status" value="1"/>
</dbReference>
<dbReference type="GO" id="GO:0003676">
    <property type="term" value="F:nucleic acid binding"/>
    <property type="evidence" value="ECO:0007669"/>
    <property type="project" value="InterPro"/>
</dbReference>
<dbReference type="InterPro" id="IPR043128">
    <property type="entry name" value="Rev_trsase/Diguanyl_cyclase"/>
</dbReference>
<keyword evidence="4" id="KW-0540">Nuclease</keyword>
<dbReference type="Gene3D" id="3.10.10.10">
    <property type="entry name" value="HIV Type 1 Reverse Transcriptase, subunit A, domain 1"/>
    <property type="match status" value="1"/>
</dbReference>
<dbReference type="Pfam" id="PF13975">
    <property type="entry name" value="gag-asp_proteas"/>
    <property type="match status" value="1"/>
</dbReference>
<protein>
    <recommendedName>
        <fullName evidence="1">RNA-directed DNA polymerase</fullName>
        <ecNumber evidence="1">2.7.7.49</ecNumber>
    </recommendedName>
</protein>
<dbReference type="FunFam" id="3.30.70.270:FF:000020">
    <property type="entry name" value="Transposon Tf2-6 polyprotein-like Protein"/>
    <property type="match status" value="1"/>
</dbReference>
<feature type="domain" description="CCHC-type" evidence="9">
    <location>
        <begin position="456"/>
        <end position="472"/>
    </location>
</feature>
<sequence>MANTAWTTDTCLPRFTGNAAVQPSHLLSLKNAVVLDLNAINARLGDATSQVQAEMSAFAQQSQQRGGSIKAVEEHIGALRQRIEVIESELATCKAAALPSGEFCQGLGATDSSGIRAGAVGSTTPRHTRERSEFIITPTEYITADVSNNAEEPSAAEQRGLISEERKSDSVTSNPVRGRQVRNVMSDVVQPPASEQRTLNPEVRSEPGTTSTQSNSVVGHHVPHVNVANFKSNVTINAYSGAFSESLTNFVRQFKDHTMAVDAGASEETKRYSFLTFLTGNARDRAEDFMAVNPEAKVDEIIGDLKATFENELTGQLREKQFSKCRQGRGEPIEAYYNRVRALASQAFRAEDRATIEKKTRDAFLDGLEDSIRYNVKDKNPKTCRAAFDEALRQEILRDDRAAALQYPQSAAIFEEIRVLNEKWDNQNTQRRKGPQRTQHRPEGTDNQWKPKFLGKCFYCGISGHMARNCQKKLNASPATANQREVQNHQQPNPSHVNAATVHEDVQSQLEMYRKQVAELQRLNTELLAEPGRGRTTSCLSWPATQGGSPPAATTDRVNSARLSSPPLTTQIPVRINGFPVFALIDTGSTITVAGRAFATRIGIPSLYQASATHAVGLGGNEVRMAGAAFANICVGSRSLVHRIHFTTGECTPHGARDYHIILGNDFLSQLPRFYIDYQAETFHVGEDVVPIGNQHRAHTPKVLDIRVSEDTMVPAQSEKILACHKLWSTDEGDRLYLVTSQLLTEKSLLTAPVLINLKNIKILVTNPSDCDVFLKKDTKAAEAVEVFEDDNKISLDNAVCTEAQKQVLRNLFSEFHDVFSKNAYDLGSSKTDPVHIYTSTEIPVRGRPYRVPVKYQAELQKHINGLLLSERITESNTPWISPIVLVPKKNGSLRVCLDFRKLNEVTVPDNFPLPRIDSIVEKVGGSKYFSSLDMANGYLQLRLDEESSYKCGFTTEDKVYAYTHLPFGLKSAASYFQRALRTVLAGLEKDVLVYIDDVLIFSKTFECHVATLKKVLTRFRAYNLKASPAKCEFVKKSITFLGHEINEASYSPNEANLNTIKQLPIPKDAKGVLRFLGMAGFFRKFISNFSNIAEPLTRLNKKDVPFEWTSQQQEAFDTLKNLLATRPDRSEATAPTKFLTSPDPEMDLFYAVIVKNYGGYLIATPAVREYCANDRGDLYTLIVNEYSYDFLTESYTKITGLHIGDVITIRSLFRRQSMTAAQWTPTPLTSETATNSFFVVQSFAVLERHITPPQPVTMSRTFRQDTRFHSWYSESPASSW</sequence>
<feature type="compositionally biased region" description="Polar residues" evidence="8">
    <location>
        <begin position="538"/>
        <end position="548"/>
    </location>
</feature>
<proteinExistence type="predicted"/>
<dbReference type="SMART" id="SM00343">
    <property type="entry name" value="ZnF_C2HC"/>
    <property type="match status" value="1"/>
</dbReference>
<dbReference type="Pfam" id="PF00078">
    <property type="entry name" value="RVT_1"/>
    <property type="match status" value="1"/>
</dbReference>
<dbReference type="InterPro" id="IPR036875">
    <property type="entry name" value="Znf_CCHC_sf"/>
</dbReference>
<dbReference type="PROSITE" id="PS00141">
    <property type="entry name" value="ASP_PROTEASE"/>
    <property type="match status" value="1"/>
</dbReference>
<dbReference type="InterPro" id="IPR001878">
    <property type="entry name" value="Znf_CCHC"/>
</dbReference>